<keyword evidence="3" id="KW-1185">Reference proteome</keyword>
<evidence type="ECO:0000313" key="3">
    <source>
        <dbReference type="Proteomes" id="UP000823561"/>
    </source>
</evidence>
<evidence type="ECO:0000256" key="1">
    <source>
        <dbReference type="SAM" id="Phobius"/>
    </source>
</evidence>
<name>A0AAV6FW23_9TELE</name>
<dbReference type="AlphaFoldDB" id="A0AAV6FW23"/>
<protein>
    <submittedName>
        <fullName evidence="2">Uncharacterized protein</fullName>
    </submittedName>
</protein>
<keyword evidence="1" id="KW-0812">Transmembrane</keyword>
<organism evidence="2 3">
    <name type="scientific">Alosa alosa</name>
    <name type="common">allis shad</name>
    <dbReference type="NCBI Taxonomy" id="278164"/>
    <lineage>
        <taxon>Eukaryota</taxon>
        <taxon>Metazoa</taxon>
        <taxon>Chordata</taxon>
        <taxon>Craniata</taxon>
        <taxon>Vertebrata</taxon>
        <taxon>Euteleostomi</taxon>
        <taxon>Actinopterygii</taxon>
        <taxon>Neopterygii</taxon>
        <taxon>Teleostei</taxon>
        <taxon>Clupei</taxon>
        <taxon>Clupeiformes</taxon>
        <taxon>Clupeoidei</taxon>
        <taxon>Clupeidae</taxon>
        <taxon>Alosa</taxon>
    </lineage>
</organism>
<gene>
    <name evidence="2" type="ORF">AALO_G00239010</name>
</gene>
<dbReference type="Proteomes" id="UP000823561">
    <property type="component" value="Chromosome 18"/>
</dbReference>
<proteinExistence type="predicted"/>
<sequence>MLLFFREEWEMEGLQTVGILLVICSSLKLLHFLGLIDFSTGEEKGKLEMLLFFREEWEMEGLQTVGILLVICSSLKLLHFLGLIDFSTGGKR</sequence>
<keyword evidence="1" id="KW-1133">Transmembrane helix</keyword>
<comment type="caution">
    <text evidence="2">The sequence shown here is derived from an EMBL/GenBank/DDBJ whole genome shotgun (WGS) entry which is preliminary data.</text>
</comment>
<feature type="transmembrane region" description="Helical" evidence="1">
    <location>
        <begin position="20"/>
        <end position="40"/>
    </location>
</feature>
<dbReference type="EMBL" id="JADWDJ010000018">
    <property type="protein sequence ID" value="KAG5267028.1"/>
    <property type="molecule type" value="Genomic_DNA"/>
</dbReference>
<feature type="transmembrane region" description="Helical" evidence="1">
    <location>
        <begin position="61"/>
        <end position="84"/>
    </location>
</feature>
<accession>A0AAV6FW23</accession>
<reference evidence="2" key="1">
    <citation type="submission" date="2020-10" db="EMBL/GenBank/DDBJ databases">
        <title>Chromosome-scale genome assembly of the Allis shad, Alosa alosa.</title>
        <authorList>
            <person name="Margot Z."/>
            <person name="Christophe K."/>
            <person name="Cabau C."/>
            <person name="Louis A."/>
            <person name="Berthelot C."/>
            <person name="Parey E."/>
            <person name="Roest Crollius H."/>
            <person name="Montfort J."/>
            <person name="Robinson-Rechavi M."/>
            <person name="Bucao C."/>
            <person name="Bouchez O."/>
            <person name="Gislard M."/>
            <person name="Lluch J."/>
            <person name="Milhes M."/>
            <person name="Lampietro C."/>
            <person name="Lopez Roques C."/>
            <person name="Donnadieu C."/>
            <person name="Braasch I."/>
            <person name="Desvignes T."/>
            <person name="Postlethwait J."/>
            <person name="Bobe J."/>
            <person name="Guiguen Y."/>
        </authorList>
    </citation>
    <scope>NUCLEOTIDE SEQUENCE</scope>
    <source>
        <strain evidence="2">M-15738</strain>
        <tissue evidence="2">Blood</tissue>
    </source>
</reference>
<keyword evidence="1" id="KW-0472">Membrane</keyword>
<evidence type="ECO:0000313" key="2">
    <source>
        <dbReference type="EMBL" id="KAG5267028.1"/>
    </source>
</evidence>